<feature type="signal peptide" evidence="5">
    <location>
        <begin position="1"/>
        <end position="27"/>
    </location>
</feature>
<dbReference type="InterPro" id="IPR041090">
    <property type="entry name" value="DUF5578"/>
</dbReference>
<dbReference type="PANTHER" id="PTHR34258:SF1">
    <property type="entry name" value="ARMADILLO-LIKE HELICAL DOMAIN CONTAINING PROTEIN 1"/>
    <property type="match status" value="1"/>
</dbReference>
<evidence type="ECO:0000259" key="7">
    <source>
        <dbReference type="PROSITE" id="PS51233"/>
    </source>
</evidence>
<feature type="region of interest" description="Disordered" evidence="4">
    <location>
        <begin position="2619"/>
        <end position="2645"/>
    </location>
</feature>
<feature type="region of interest" description="Disordered" evidence="4">
    <location>
        <begin position="2112"/>
        <end position="2154"/>
    </location>
</feature>
<proteinExistence type="predicted"/>
<dbReference type="SUPFAM" id="SSF56968">
    <property type="entry name" value="Lipovitellin-phosvitin complex, beta-sheet shell regions"/>
    <property type="match status" value="2"/>
</dbReference>
<evidence type="ECO:0000259" key="6">
    <source>
        <dbReference type="PROSITE" id="PS51211"/>
    </source>
</evidence>
<evidence type="ECO:0000313" key="9">
    <source>
        <dbReference type="Proteomes" id="UP000007110"/>
    </source>
</evidence>
<feature type="compositionally biased region" description="Basic and acidic residues" evidence="4">
    <location>
        <begin position="1962"/>
        <end position="1973"/>
    </location>
</feature>
<dbReference type="SUPFAM" id="SSF48431">
    <property type="entry name" value="Lipovitellin-phosvitin complex, superhelical domain"/>
    <property type="match status" value="1"/>
</dbReference>
<feature type="compositionally biased region" description="Basic residues" evidence="4">
    <location>
        <begin position="1950"/>
        <end position="1961"/>
    </location>
</feature>
<evidence type="ECO:0000256" key="5">
    <source>
        <dbReference type="SAM" id="SignalP"/>
    </source>
</evidence>
<feature type="region of interest" description="Disordered" evidence="4">
    <location>
        <begin position="1735"/>
        <end position="1774"/>
    </location>
</feature>
<dbReference type="Gene3D" id="2.20.80.10">
    <property type="entry name" value="Lipovitellin-phosvitin complex, chain A, domain 4"/>
    <property type="match status" value="1"/>
</dbReference>
<dbReference type="RefSeq" id="XP_030851838.1">
    <property type="nucleotide sequence ID" value="XM_030995978.1"/>
</dbReference>
<dbReference type="PROSITE" id="PS51233">
    <property type="entry name" value="VWFD"/>
    <property type="match status" value="1"/>
</dbReference>
<feature type="compositionally biased region" description="Polar residues" evidence="4">
    <location>
        <begin position="2127"/>
        <end position="2137"/>
    </location>
</feature>
<protein>
    <recommendedName>
        <fullName evidence="10">Vitellogenin domain-containing protein</fullName>
    </recommendedName>
</protein>
<dbReference type="GeneID" id="583660"/>
<feature type="compositionally biased region" description="Basic and acidic residues" evidence="4">
    <location>
        <begin position="1735"/>
        <end position="1770"/>
    </location>
</feature>
<dbReference type="InterPro" id="IPR001846">
    <property type="entry name" value="VWF_type-D"/>
</dbReference>
<dbReference type="SMART" id="SM01169">
    <property type="entry name" value="DUF1943"/>
    <property type="match status" value="1"/>
</dbReference>
<feature type="compositionally biased region" description="Basic and acidic residues" evidence="4">
    <location>
        <begin position="1099"/>
        <end position="1125"/>
    </location>
</feature>
<dbReference type="Gene3D" id="2.30.230.10">
    <property type="entry name" value="Lipovitellin, beta-sheet shell regions, chain A"/>
    <property type="match status" value="1"/>
</dbReference>
<feature type="chain" id="PRO_5029895182" description="Vitellogenin domain-containing protein" evidence="5">
    <location>
        <begin position="28"/>
        <end position="2860"/>
    </location>
</feature>
<keyword evidence="1 5" id="KW-0732">Signal</keyword>
<accession>A0A7M7PN05</accession>
<feature type="compositionally biased region" description="Basic and acidic residues" evidence="4">
    <location>
        <begin position="1494"/>
        <end position="1573"/>
    </location>
</feature>
<feature type="region of interest" description="Disordered" evidence="4">
    <location>
        <begin position="2166"/>
        <end position="2189"/>
    </location>
</feature>
<feature type="compositionally biased region" description="Basic and acidic residues" evidence="4">
    <location>
        <begin position="2260"/>
        <end position="2269"/>
    </location>
</feature>
<feature type="compositionally biased region" description="Basic and acidic residues" evidence="4">
    <location>
        <begin position="2112"/>
        <end position="2121"/>
    </location>
</feature>
<feature type="region of interest" description="Disordered" evidence="4">
    <location>
        <begin position="1099"/>
        <end position="1288"/>
    </location>
</feature>
<feature type="domain" description="VWFD" evidence="7">
    <location>
        <begin position="2448"/>
        <end position="2776"/>
    </location>
</feature>
<feature type="region of interest" description="Disordered" evidence="4">
    <location>
        <begin position="2253"/>
        <end position="2288"/>
    </location>
</feature>
<evidence type="ECO:0000256" key="1">
    <source>
        <dbReference type="ARBA" id="ARBA00022729"/>
    </source>
</evidence>
<feature type="region of interest" description="Disordered" evidence="4">
    <location>
        <begin position="1387"/>
        <end position="1683"/>
    </location>
</feature>
<feature type="compositionally biased region" description="Basic and acidic residues" evidence="4">
    <location>
        <begin position="1153"/>
        <end position="1233"/>
    </location>
</feature>
<dbReference type="InterPro" id="IPR015817">
    <property type="entry name" value="Vitellinogen_open_b-sht_sub1"/>
</dbReference>
<feature type="compositionally biased region" description="Basic and acidic residues" evidence="4">
    <location>
        <begin position="1422"/>
        <end position="1466"/>
    </location>
</feature>
<dbReference type="InterPro" id="IPR015255">
    <property type="entry name" value="Vitellinogen_open_b-sht"/>
</dbReference>
<feature type="compositionally biased region" description="Basic and acidic residues" evidence="4">
    <location>
        <begin position="1243"/>
        <end position="1274"/>
    </location>
</feature>
<dbReference type="PANTHER" id="PTHR34258">
    <property type="entry name" value="ARMADILLO-LIKE HELICAL DOMAIN CONTAINING PROTEIN 1"/>
    <property type="match status" value="1"/>
</dbReference>
<dbReference type="Proteomes" id="UP000007110">
    <property type="component" value="Unassembled WGS sequence"/>
</dbReference>
<feature type="domain" description="Vitellogenin" evidence="6">
    <location>
        <begin position="37"/>
        <end position="716"/>
    </location>
</feature>
<keyword evidence="9" id="KW-1185">Reference proteome</keyword>
<dbReference type="Pfam" id="PF09172">
    <property type="entry name" value="Vit_open_b-sht"/>
    <property type="match status" value="1"/>
</dbReference>
<feature type="region of interest" description="Disordered" evidence="4">
    <location>
        <begin position="1933"/>
        <end position="1977"/>
    </location>
</feature>
<feature type="compositionally biased region" description="Basic and acidic residues" evidence="4">
    <location>
        <begin position="2172"/>
        <end position="2182"/>
    </location>
</feature>
<feature type="compositionally biased region" description="Basic and acidic residues" evidence="4">
    <location>
        <begin position="1584"/>
        <end position="1609"/>
    </location>
</feature>
<dbReference type="SMART" id="SM00638">
    <property type="entry name" value="LPD_N"/>
    <property type="match status" value="1"/>
</dbReference>
<dbReference type="InterPro" id="IPR011030">
    <property type="entry name" value="Lipovitellin_superhlx_dom"/>
</dbReference>
<dbReference type="InterPro" id="IPR001747">
    <property type="entry name" value="Vitellogenin_N"/>
</dbReference>
<keyword evidence="2" id="KW-0325">Glycoprotein</keyword>
<name>A0A7M7PN05_STRPU</name>
<dbReference type="Pfam" id="PF01347">
    <property type="entry name" value="Vitellogenin_N"/>
    <property type="match status" value="1"/>
</dbReference>
<evidence type="ECO:0000256" key="4">
    <source>
        <dbReference type="SAM" id="MobiDB-lite"/>
    </source>
</evidence>
<comment type="caution">
    <text evidence="3">Lacks conserved residue(s) required for the propagation of feature annotation.</text>
</comment>
<organism evidence="8 9">
    <name type="scientific">Strongylocentrotus purpuratus</name>
    <name type="common">Purple sea urchin</name>
    <dbReference type="NCBI Taxonomy" id="7668"/>
    <lineage>
        <taxon>Eukaryota</taxon>
        <taxon>Metazoa</taxon>
        <taxon>Echinodermata</taxon>
        <taxon>Eleutherozoa</taxon>
        <taxon>Echinozoa</taxon>
        <taxon>Echinoidea</taxon>
        <taxon>Euechinoidea</taxon>
        <taxon>Echinacea</taxon>
        <taxon>Camarodonta</taxon>
        <taxon>Echinidea</taxon>
        <taxon>Strongylocentrotidae</taxon>
        <taxon>Strongylocentrotus</taxon>
    </lineage>
</organism>
<reference evidence="9" key="1">
    <citation type="submission" date="2015-02" db="EMBL/GenBank/DDBJ databases">
        <title>Genome sequencing for Strongylocentrotus purpuratus.</title>
        <authorList>
            <person name="Murali S."/>
            <person name="Liu Y."/>
            <person name="Vee V."/>
            <person name="English A."/>
            <person name="Wang M."/>
            <person name="Skinner E."/>
            <person name="Han Y."/>
            <person name="Muzny D.M."/>
            <person name="Worley K.C."/>
            <person name="Gibbs R.A."/>
        </authorList>
    </citation>
    <scope>NUCLEOTIDE SEQUENCE</scope>
</reference>
<sequence length="2860" mass="321149">MFIHPRNMRNIILFLFAVVAFVAPGFGQSNHTCDESYTLRCEYTYHYEGQVLTGIDGGESNDYSGLKISADIKLMMHPGNHFVMLMNSISLERFQDEVDDPLRIQKPALFIPVEGAEARRLVEELREQTDFSYDSGLIEMMFPQSGESLTSVNIKRSIISLFILDLKGESDPDATLQEQGQKTLYTVMEAGVAGECETVYNVKPFNLEGRLLTNDVFQSPQFRLNVTKTFNFNKCSNPPRQQNAFLLSGFPSDPSLDVSQNLVHSTREVSYSIRGDQKSFLIDSVTGEEIHAFNPLNMDGPSFTTFVRQELMRTRSRIVMNVDTTRPLGSSQRYWTNLSFEFPLNERSEVTEEESSILSNLVAALVEEIANSLEMEHISNNIPGKFAELTETLRMSPPLEVLSVYDNHAQRMEGETQEHERKRKVLEDVLPLLGTDQSVAIIKNKLINEDITGERASQIVSMLAFHTTFQRSFLDSVQDLCESTSMPECWLAYGSLLNKACGEGINRQVWTCEDSMLISYAKPLYNGTSAMHPLSTRRTFLKALGNAGLSGQAQNLKNLINDPNTACELRCQAIYSLRKLTGSSSRKYIIQLSLTVFTNKENNAEVRIAAFVVLMDAKPSASIMKILMNSLESETSAQVSSFVSSHFEALSHRSMQVPSNVSSVARSLLEITPTADYGFQYSKSYKMGLESVEDRLGVFANLKYIMEQDSPYTSGLAAKLNTHLMGFSLNPLEVGFKVEGLRKLMLERFMSNSESGDGDNRDRLLDEIDRQLDIILREDSDPMASLYMKAFGREIRGMAIGKSSILSFMNLESSRLSTLEELFTHPRISYQKATTLSEGYLRIPTSMGIPLTLKLSSSAVAAVEGSGTITLDPPLEDIVANMRLPNAVSVEGFFNPRLAVEMVGDMGVSIGGSIKIGTALRVSLNSSLVLNGSVMVDLQRQDYSANLTTPQENQQLFSIKTKPFTYFDVTSSIFEEAGQSQLSTQEISSVEKLRPSKFKVEALGVGLGASFVHPSDKLSPCSLLRGPMQFNISILAGETTPKEIQLHLRIKDKYEMVLNDPHGERYHHHHDSPYIWSLGTAESRWMSLNHIRKVMQDGGYDHSQHHIGSDIHHGHHSGSDEHHGLLGDNYHGHHSGSDEHHGLLGDNYHGHHSGSDEHHGLLGDVHHAHHSGSDEHHGLLGDVHHGHHSGSNEHHGLLGDVHHGHHSGSDEHHGLLGDVHHGHHSSSDEHHGLLGDNYHGHHSGSDEHHGLLGDVHHGHHSSSDEHHGLLGDVHHGHHSGSHSDSHEHHHLPIYNITKIEDYEHNHTDYHHVDQNGKPISYQHSHPVYKIEPLPQKKTNKIDYHHHGHHSGSDEHHGLLGDVHHGHHSGSDEHHGLLGDVHHVYHSSSDEHHGLLGNNYHGHQSGSDEHHGLLGNIHHGHHSGSDEHHGLLGDVHHGHHSSSDEHHGLLGDVHHGHHSSSEEHHGLLGDVYHGHHSSSEEHHGLLGNNYHGHHSGSDEHHGLLGDVHHGHHSGSDEHHGLLGDYHHGHHSGSDEHHGLLGDVHHGHHSSSDEHHGLLGDVHHGHHSSSEEHHGLLGNNYHGHHSGSDEHHGLLGDVHHGHHSGSDEHHGLLGNVHHGHHSSSDEHHGLLGDVYHGHHSSSEEHHGLLGNNYHGHHSGSDEHHGLLGDVHHGHHSGSHSDSHEHHHLPIYNITKIEDYEHNHTDYHHVDQNGKPISYQHSHPVYKIEPLPQKKTNKIDYHHHGHHSGSDEHHGLLGDNHHGHHSGSDEHHHSPYNITTVDETHNHTYHEHVDGNIEIKTYEHTHPVYKIDPVPVKGASDLHHDYHSHEHHHDHLPMKDLSSTDKASLREAVLNKVTEAHLTFRDQISSYMDYWFGKSDVEPTGITTPSAPVQTENATQEANQPTPTKETAWLHGVMDVINQRFGLHRFHSQSHAHQDSLYHDSHGHDHHDNLHHHTAKHHQHVHDNHSHDQYHSHDHHHTHLTLSEAFDQVFGNLDASKYTKIITRNFFLNITAKGHNSSDDRTVMVKVNADLQGRSHKAVNMQVFPAVQLPTDLQDPEAPLSFSSHYHDHYDHHHHEDQKQVFCMQFEADLPSFKSETPTKVPVSLYHHDSHGHDDHDTFHHGVRSGISQPNTNDTTPEALYHHHHHSHSDEHHDVHVLGNLQEGHLHHHSHSDEHHDEHLHPATNTSDHQAHRLLSGDHHDHHHSHSDEYHHVGELNDQHLHHHSHSDEHHDEHLHPATNTSYHQAHRLLAGGHHHHSHSDEHDDYHHLHPSSNDSHDHPLPILHGHGHGPVAEIGPQAQFSLKMGWGRSCSSDKQVQFKALFERSRSQQRDLHDKKQLRAMHLSFSHQHLPYSVQTGISNAVENLKHAMWNKAETETSDGTDLHGQILLSAILDDSLDKVNLTMSEPHDLVRFNNVNLPFKVTPYTLRKTYLEAFMSTAMKQPYSPKCTLSSDGQITTFDNVSYPYVWSECEHVVAKDCSEHQRFTVLTRKLHGDKKAISVFAGANKLELTPYEQSSIMSIVINGEIVTLPKRSQLVFYDDGTNVTEVLEQGRDLRVQAPRPQVIDVTRRYLENEEEKADQEANLEDTPVEVTYDTQGAQQEQQNRTVHEILTGHSEDLHSHDTPQSESHHQQHHHHSHHSYDRVRSDDLYWGGLTRYVELALNDEEQDFERFYQPLLNGSTDAPPQPKETLLLLRMENTYLIIARKEGLAVLFDGTTVRVQIARRYQGLQCGLCGNFNGDPSPEMEFIGPDGKVYSNGPQLARSYQVATPECTGGDKCVPTPWHISKQNVILEDGLSYDCTSKVPRCDESTCEPSGTISVPARFSCVTLKCKKSKCFQLTAKIQGSVDMHTGCVPRS</sequence>
<feature type="compositionally biased region" description="Basic and acidic residues" evidence="4">
    <location>
        <begin position="1656"/>
        <end position="1669"/>
    </location>
</feature>
<feature type="region of interest" description="Disordered" evidence="4">
    <location>
        <begin position="1884"/>
        <end position="1904"/>
    </location>
</feature>
<dbReference type="InterPro" id="IPR015816">
    <property type="entry name" value="Vitellinogen_b-sht_N"/>
</dbReference>
<dbReference type="Pfam" id="PF00094">
    <property type="entry name" value="VWD"/>
    <property type="match status" value="2"/>
</dbReference>
<dbReference type="SMART" id="SM00216">
    <property type="entry name" value="VWD"/>
    <property type="match status" value="1"/>
</dbReference>
<evidence type="ECO:0000256" key="2">
    <source>
        <dbReference type="ARBA" id="ARBA00023180"/>
    </source>
</evidence>
<dbReference type="GO" id="GO:0005319">
    <property type="term" value="F:lipid transporter activity"/>
    <property type="evidence" value="ECO:0007669"/>
    <property type="project" value="InterPro"/>
</dbReference>
<feature type="region of interest" description="Disordered" evidence="4">
    <location>
        <begin position="1340"/>
        <end position="1373"/>
    </location>
</feature>
<dbReference type="EnsemblMetazoa" id="XM_030995978">
    <property type="protein sequence ID" value="XP_030851838"/>
    <property type="gene ID" value="LOC583660"/>
</dbReference>
<reference evidence="8" key="2">
    <citation type="submission" date="2021-01" db="UniProtKB">
        <authorList>
            <consortium name="EnsemblMetazoa"/>
        </authorList>
    </citation>
    <scope>IDENTIFICATION</scope>
</reference>
<feature type="compositionally biased region" description="Basic and acidic residues" evidence="4">
    <location>
        <begin position="1933"/>
        <end position="1949"/>
    </location>
</feature>
<evidence type="ECO:0000256" key="3">
    <source>
        <dbReference type="PROSITE-ProRule" id="PRU00557"/>
    </source>
</evidence>
<evidence type="ECO:0008006" key="10">
    <source>
        <dbReference type="Google" id="ProtNLM"/>
    </source>
</evidence>
<dbReference type="PROSITE" id="PS51211">
    <property type="entry name" value="VITELLOGENIN"/>
    <property type="match status" value="1"/>
</dbReference>
<dbReference type="InterPro" id="IPR015819">
    <property type="entry name" value="Lipid_transp_b-sht_shell"/>
</dbReference>
<feature type="compositionally biased region" description="Basic and acidic residues" evidence="4">
    <location>
        <begin position="2619"/>
        <end position="2633"/>
    </location>
</feature>
<dbReference type="Gene3D" id="1.25.10.20">
    <property type="entry name" value="Vitellinogen, superhelical"/>
    <property type="match status" value="1"/>
</dbReference>
<evidence type="ECO:0000313" key="8">
    <source>
        <dbReference type="EnsemblMetazoa" id="XP_030851838"/>
    </source>
</evidence>
<dbReference type="Gene3D" id="2.20.50.20">
    <property type="entry name" value="Lipovitellin. Chain A, domain 3"/>
    <property type="match status" value="1"/>
</dbReference>